<feature type="compositionally biased region" description="Polar residues" evidence="1">
    <location>
        <begin position="63"/>
        <end position="73"/>
    </location>
</feature>
<dbReference type="Ensembl" id="ENSSPAT00000019037.1">
    <property type="protein sequence ID" value="ENSSPAP00000018754.1"/>
    <property type="gene ID" value="ENSSPAG00000014150.1"/>
</dbReference>
<sequence length="122" mass="13671">MQGLLTQPLENQQCVGFQPTFRSDPVHLRPQHSKPQPERPQHSKPQPERPQHSKPQPERPQHSRPQPLTPQQQKHWRSTGFIIILLVAAASSVDCLSALPAASCPSSRRPSQGSTRMSVFTC</sequence>
<feature type="compositionally biased region" description="Basic and acidic residues" evidence="1">
    <location>
        <begin position="35"/>
        <end position="61"/>
    </location>
</feature>
<feature type="compositionally biased region" description="Polar residues" evidence="1">
    <location>
        <begin position="112"/>
        <end position="122"/>
    </location>
</feature>
<feature type="region of interest" description="Disordered" evidence="1">
    <location>
        <begin position="1"/>
        <end position="75"/>
    </location>
</feature>
<dbReference type="AlphaFoldDB" id="A0A3B5ALW0"/>
<feature type="region of interest" description="Disordered" evidence="1">
    <location>
        <begin position="100"/>
        <end position="122"/>
    </location>
</feature>
<evidence type="ECO:0000313" key="2">
    <source>
        <dbReference type="Ensembl" id="ENSSPAP00000018754.1"/>
    </source>
</evidence>
<proteinExistence type="predicted"/>
<reference evidence="2" key="1">
    <citation type="submission" date="2023-09" db="UniProtKB">
        <authorList>
            <consortium name="Ensembl"/>
        </authorList>
    </citation>
    <scope>IDENTIFICATION</scope>
</reference>
<feature type="compositionally biased region" description="Low complexity" evidence="1">
    <location>
        <begin position="100"/>
        <end position="111"/>
    </location>
</feature>
<evidence type="ECO:0000256" key="1">
    <source>
        <dbReference type="SAM" id="MobiDB-lite"/>
    </source>
</evidence>
<protein>
    <submittedName>
        <fullName evidence="2">Uncharacterized protein</fullName>
    </submittedName>
</protein>
<organism evidence="2">
    <name type="scientific">Stegastes partitus</name>
    <name type="common">bicolor damselfish</name>
    <dbReference type="NCBI Taxonomy" id="144197"/>
    <lineage>
        <taxon>Eukaryota</taxon>
        <taxon>Metazoa</taxon>
        <taxon>Chordata</taxon>
        <taxon>Craniata</taxon>
        <taxon>Vertebrata</taxon>
        <taxon>Euteleostomi</taxon>
        <taxon>Actinopterygii</taxon>
        <taxon>Neopterygii</taxon>
        <taxon>Teleostei</taxon>
        <taxon>Neoteleostei</taxon>
        <taxon>Acanthomorphata</taxon>
        <taxon>Ovalentaria</taxon>
        <taxon>Pomacentridae</taxon>
        <taxon>Stegastes</taxon>
    </lineage>
</organism>
<name>A0A3B5ALW0_9TELE</name>
<accession>A0A3B5ALW0</accession>
<feature type="compositionally biased region" description="Polar residues" evidence="1">
    <location>
        <begin position="1"/>
        <end position="15"/>
    </location>
</feature>